<dbReference type="PROSITE" id="PS50857">
    <property type="entry name" value="COX2_CUA"/>
    <property type="match status" value="1"/>
</dbReference>
<evidence type="ECO:0000256" key="1">
    <source>
        <dbReference type="ARBA" id="ARBA00004196"/>
    </source>
</evidence>
<dbReference type="Proteomes" id="UP000243688">
    <property type="component" value="Unassembled WGS sequence"/>
</dbReference>
<evidence type="ECO:0000256" key="2">
    <source>
        <dbReference type="ARBA" id="ARBA00022723"/>
    </source>
</evidence>
<evidence type="ECO:0000256" key="6">
    <source>
        <dbReference type="ARBA" id="ARBA00047816"/>
    </source>
</evidence>
<comment type="catalytic activity">
    <reaction evidence="6">
        <text>4 Fe(II)-[cytochrome c] + O2 + 8 H(+)(in) = 4 Fe(III)-[cytochrome c] + 2 H2O + 4 H(+)(out)</text>
        <dbReference type="Rhea" id="RHEA:11436"/>
        <dbReference type="Rhea" id="RHEA-COMP:10350"/>
        <dbReference type="Rhea" id="RHEA-COMP:14399"/>
        <dbReference type="ChEBI" id="CHEBI:15377"/>
        <dbReference type="ChEBI" id="CHEBI:15378"/>
        <dbReference type="ChEBI" id="CHEBI:15379"/>
        <dbReference type="ChEBI" id="CHEBI:29033"/>
        <dbReference type="ChEBI" id="CHEBI:29034"/>
        <dbReference type="EC" id="7.1.1.9"/>
    </reaction>
</comment>
<gene>
    <name evidence="8" type="ORF">BLM47_11180</name>
</gene>
<dbReference type="InterPro" id="IPR008972">
    <property type="entry name" value="Cupredoxin"/>
</dbReference>
<dbReference type="Pfam" id="PF00116">
    <property type="entry name" value="COX2"/>
    <property type="match status" value="1"/>
</dbReference>
<name>A0A2A6DYV7_9BACL</name>
<dbReference type="PROSITE" id="PS00078">
    <property type="entry name" value="COX2"/>
    <property type="match status" value="1"/>
</dbReference>
<dbReference type="EMBL" id="MOXJ01000030">
    <property type="protein sequence ID" value="PDO09719.1"/>
    <property type="molecule type" value="Genomic_DNA"/>
</dbReference>
<dbReference type="GO" id="GO:0005507">
    <property type="term" value="F:copper ion binding"/>
    <property type="evidence" value="ECO:0007669"/>
    <property type="project" value="InterPro"/>
</dbReference>
<keyword evidence="2" id="KW-0479">Metal-binding</keyword>
<dbReference type="CDD" id="cd13913">
    <property type="entry name" value="ba3_CcO_II_C"/>
    <property type="match status" value="1"/>
</dbReference>
<dbReference type="GO" id="GO:0030313">
    <property type="term" value="C:cell envelope"/>
    <property type="evidence" value="ECO:0007669"/>
    <property type="project" value="UniProtKB-SubCell"/>
</dbReference>
<evidence type="ECO:0000313" key="9">
    <source>
        <dbReference type="Proteomes" id="UP000243688"/>
    </source>
</evidence>
<reference evidence="8 9" key="1">
    <citation type="submission" date="2016-12" db="EMBL/GenBank/DDBJ databases">
        <title>Candidatus Reconcilibacillus cellulovorans genome.</title>
        <authorList>
            <person name="Kolinko S."/>
            <person name="Wu Y.-W."/>
            <person name="Tachea F."/>
            <person name="Denzel E."/>
            <person name="Hiras J."/>
            <person name="Baecker N."/>
            <person name="Chan L.J."/>
            <person name="Eichorst S.A."/>
            <person name="Frey D."/>
            <person name="Adams P.D."/>
            <person name="Pray T."/>
            <person name="Tanjore D."/>
            <person name="Petzold C.J."/>
            <person name="Gladden J.M."/>
            <person name="Simmons B.A."/>
            <person name="Singer S.W."/>
        </authorList>
    </citation>
    <scope>NUCLEOTIDE SEQUENCE [LARGE SCALE GENOMIC DNA]</scope>
    <source>
        <strain evidence="8">JTherm</strain>
    </source>
</reference>
<evidence type="ECO:0000256" key="5">
    <source>
        <dbReference type="ARBA" id="ARBA00031399"/>
    </source>
</evidence>
<accession>A0A2A6DYV7</accession>
<dbReference type="Gene3D" id="2.60.40.420">
    <property type="entry name" value="Cupredoxins - blue copper proteins"/>
    <property type="match status" value="1"/>
</dbReference>
<protein>
    <recommendedName>
        <fullName evidence="5">Cytochrome aa3 subunit 2</fullName>
    </recommendedName>
</protein>
<evidence type="ECO:0000259" key="7">
    <source>
        <dbReference type="PROSITE" id="PS50857"/>
    </source>
</evidence>
<comment type="caution">
    <text evidence="8">The sequence shown here is derived from an EMBL/GenBank/DDBJ whole genome shotgun (WGS) entry which is preliminary data.</text>
</comment>
<dbReference type="PANTHER" id="PTHR42838:SF2">
    <property type="entry name" value="NITROUS-OXIDE REDUCTASE"/>
    <property type="match status" value="1"/>
</dbReference>
<evidence type="ECO:0000313" key="8">
    <source>
        <dbReference type="EMBL" id="PDO09719.1"/>
    </source>
</evidence>
<proteinExistence type="predicted"/>
<comment type="subcellular location">
    <subcellularLocation>
        <location evidence="1">Cell envelope</location>
    </subcellularLocation>
</comment>
<dbReference type="SUPFAM" id="SSF49503">
    <property type="entry name" value="Cupredoxins"/>
    <property type="match status" value="1"/>
</dbReference>
<dbReference type="InterPro" id="IPR001505">
    <property type="entry name" value="Copper_CuA"/>
</dbReference>
<feature type="domain" description="Cytochrome oxidase subunit II copper A binding" evidence="7">
    <location>
        <begin position="63"/>
        <end position="156"/>
    </location>
</feature>
<organism evidence="8 9">
    <name type="scientific">Candidatus Reconcilbacillus cellulovorans</name>
    <dbReference type="NCBI Taxonomy" id="1906605"/>
    <lineage>
        <taxon>Bacteria</taxon>
        <taxon>Bacillati</taxon>
        <taxon>Bacillota</taxon>
        <taxon>Bacilli</taxon>
        <taxon>Bacillales</taxon>
        <taxon>Paenibacillaceae</taxon>
        <taxon>Candidatus Reconcilbacillus</taxon>
    </lineage>
</organism>
<sequence length="156" mass="16684">MTIHRLEKIWIGMGLALLVVFLALVGVAAFAFGMHPPTGHALGVEPERATEVPPFDRPGLVRNADGSYDAYVVAFAFSYSPATLEIPAGATVHFYVTSTDVVHGFSIPGTNVNLMAVPGEVNHVVHTFDKPGTYLLICNEYCGAAHEMMAGTVVVR</sequence>
<dbReference type="AlphaFoldDB" id="A0A2A6DYV7"/>
<dbReference type="InterPro" id="IPR034214">
    <property type="entry name" value="Ba3_CcO_II_C"/>
</dbReference>
<evidence type="ECO:0000256" key="3">
    <source>
        <dbReference type="ARBA" id="ARBA00023008"/>
    </source>
</evidence>
<dbReference type="InterPro" id="IPR051403">
    <property type="entry name" value="NosZ/Cyto_c_oxidase_sub2"/>
</dbReference>
<evidence type="ECO:0000256" key="4">
    <source>
        <dbReference type="ARBA" id="ARBA00024688"/>
    </source>
</evidence>
<dbReference type="GO" id="GO:0016020">
    <property type="term" value="C:membrane"/>
    <property type="evidence" value="ECO:0007669"/>
    <property type="project" value="InterPro"/>
</dbReference>
<dbReference type="GO" id="GO:0004129">
    <property type="term" value="F:cytochrome-c oxidase activity"/>
    <property type="evidence" value="ECO:0007669"/>
    <property type="project" value="UniProtKB-EC"/>
</dbReference>
<dbReference type="InterPro" id="IPR002429">
    <property type="entry name" value="CcO_II-like_C"/>
</dbReference>
<keyword evidence="3" id="KW-0186">Copper</keyword>
<dbReference type="PANTHER" id="PTHR42838">
    <property type="entry name" value="CYTOCHROME C OXIDASE SUBUNIT II"/>
    <property type="match status" value="1"/>
</dbReference>
<comment type="function">
    <text evidence="4">Subunits I and II form the functional core of the enzyme complex. Electrons originating in cytochrome c are transferred via heme a and Cu(A) to the binuclear center formed by heme a3 and Cu(B).</text>
</comment>